<sequence>MALECLGKVLLLLPQNCYTVIVLSPLPTSSNGLHAEVIAPAVTSGHTAIVLVQNGLNIEKPIISAFPSNIVISGISRMGSTELSPGQVFQQDHDSLILGAFRNPKLESEKEVAVAKQFTDLYNASGKASGQYEADVAFARWRKLVYNASSNSLCAITGMDTLRIKLARSPITELLLPVMLEIKNIARAAGVRLSADQEDTSFRPSMKQDIEKAIRTRTKQNRGMVEMPPANDYGAGEMLAKFKASAS</sequence>
<evidence type="ECO:0000313" key="4">
    <source>
        <dbReference type="EMBL" id="KAL0256816.1"/>
    </source>
</evidence>
<dbReference type="PANTHER" id="PTHR21708:SF30">
    <property type="entry name" value="2-DEHYDROPANTOATE 2-REDUCTASE-RELATED"/>
    <property type="match status" value="1"/>
</dbReference>
<evidence type="ECO:0000259" key="3">
    <source>
        <dbReference type="Pfam" id="PF08546"/>
    </source>
</evidence>
<dbReference type="PANTHER" id="PTHR21708">
    <property type="entry name" value="PROBABLE 2-DEHYDROPANTOATE 2-REDUCTASE"/>
    <property type="match status" value="1"/>
</dbReference>
<name>A0ABR3C924_9PEZI</name>
<dbReference type="RefSeq" id="XP_066629845.1">
    <property type="nucleotide sequence ID" value="XM_066779041.1"/>
</dbReference>
<evidence type="ECO:0008006" key="6">
    <source>
        <dbReference type="Google" id="ProtNLM"/>
    </source>
</evidence>
<dbReference type="Proteomes" id="UP001430584">
    <property type="component" value="Unassembled WGS sequence"/>
</dbReference>
<keyword evidence="1" id="KW-0732">Signal</keyword>
<comment type="caution">
    <text evidence="4">The sequence shown here is derived from an EMBL/GenBank/DDBJ whole genome shotgun (WGS) entry which is preliminary data.</text>
</comment>
<dbReference type="EMBL" id="JAJVCZ030000008">
    <property type="protein sequence ID" value="KAL0256816.1"/>
    <property type="molecule type" value="Genomic_DNA"/>
</dbReference>
<gene>
    <name evidence="4" type="ORF">SLS55_007625</name>
</gene>
<dbReference type="InterPro" id="IPR008927">
    <property type="entry name" value="6-PGluconate_DH-like_C_sf"/>
</dbReference>
<evidence type="ECO:0000256" key="1">
    <source>
        <dbReference type="SAM" id="SignalP"/>
    </source>
</evidence>
<dbReference type="InterPro" id="IPR013752">
    <property type="entry name" value="KPA_reductase"/>
</dbReference>
<keyword evidence="5" id="KW-1185">Reference proteome</keyword>
<dbReference type="Pfam" id="PF08546">
    <property type="entry name" value="ApbA_C"/>
    <property type="match status" value="1"/>
</dbReference>
<protein>
    <recommendedName>
        <fullName evidence="6">2-dehydropantoate 2-reductase</fullName>
    </recommendedName>
</protein>
<dbReference type="Pfam" id="PF02558">
    <property type="entry name" value="ApbA"/>
    <property type="match status" value="1"/>
</dbReference>
<reference evidence="4 5" key="1">
    <citation type="submission" date="2024-02" db="EMBL/GenBank/DDBJ databases">
        <title>De novo assembly and annotation of 12 fungi associated with fruit tree decline syndrome in Ontario, Canada.</title>
        <authorList>
            <person name="Sulman M."/>
            <person name="Ellouze W."/>
            <person name="Ilyukhin E."/>
        </authorList>
    </citation>
    <scope>NUCLEOTIDE SEQUENCE [LARGE SCALE GENOMIC DNA]</scope>
    <source>
        <strain evidence="4 5">FDS-637</strain>
    </source>
</reference>
<dbReference type="InterPro" id="IPR013328">
    <property type="entry name" value="6PGD_dom2"/>
</dbReference>
<dbReference type="InterPro" id="IPR013332">
    <property type="entry name" value="KPR_N"/>
</dbReference>
<dbReference type="SUPFAM" id="SSF48179">
    <property type="entry name" value="6-phosphogluconate dehydrogenase C-terminal domain-like"/>
    <property type="match status" value="1"/>
</dbReference>
<feature type="chain" id="PRO_5046659679" description="2-dehydropantoate 2-reductase" evidence="1">
    <location>
        <begin position="20"/>
        <end position="247"/>
    </location>
</feature>
<dbReference type="Gene3D" id="1.10.1040.10">
    <property type="entry name" value="N-(1-d-carboxylethyl)-l-norvaline Dehydrogenase, domain 2"/>
    <property type="match status" value="1"/>
</dbReference>
<feature type="domain" description="Ketopantoate reductase C-terminal" evidence="3">
    <location>
        <begin position="139"/>
        <end position="212"/>
    </location>
</feature>
<dbReference type="Gene3D" id="3.40.50.720">
    <property type="entry name" value="NAD(P)-binding Rossmann-like Domain"/>
    <property type="match status" value="1"/>
</dbReference>
<accession>A0ABR3C924</accession>
<proteinExistence type="predicted"/>
<organism evidence="4 5">
    <name type="scientific">Diplodia seriata</name>
    <dbReference type="NCBI Taxonomy" id="420778"/>
    <lineage>
        <taxon>Eukaryota</taxon>
        <taxon>Fungi</taxon>
        <taxon>Dikarya</taxon>
        <taxon>Ascomycota</taxon>
        <taxon>Pezizomycotina</taxon>
        <taxon>Dothideomycetes</taxon>
        <taxon>Dothideomycetes incertae sedis</taxon>
        <taxon>Botryosphaeriales</taxon>
        <taxon>Botryosphaeriaceae</taxon>
        <taxon>Diplodia</taxon>
    </lineage>
</organism>
<evidence type="ECO:0000313" key="5">
    <source>
        <dbReference type="Proteomes" id="UP001430584"/>
    </source>
</evidence>
<dbReference type="GeneID" id="92011710"/>
<dbReference type="InterPro" id="IPR051402">
    <property type="entry name" value="KPR-Related"/>
</dbReference>
<feature type="signal peptide" evidence="1">
    <location>
        <begin position="1"/>
        <end position="19"/>
    </location>
</feature>
<feature type="domain" description="Ketopantoate reductase N-terminal" evidence="2">
    <location>
        <begin position="37"/>
        <end position="102"/>
    </location>
</feature>
<evidence type="ECO:0000259" key="2">
    <source>
        <dbReference type="Pfam" id="PF02558"/>
    </source>
</evidence>